<name>A0A9Q1E6L9_SYNKA</name>
<dbReference type="OrthoDB" id="8955176at2759"/>
<dbReference type="AlphaFoldDB" id="A0A9Q1E6L9"/>
<keyword evidence="1" id="KW-0472">Membrane</keyword>
<keyword evidence="1" id="KW-1133">Transmembrane helix</keyword>
<feature type="signal peptide" evidence="2">
    <location>
        <begin position="1"/>
        <end position="24"/>
    </location>
</feature>
<keyword evidence="1" id="KW-0812">Transmembrane</keyword>
<evidence type="ECO:0000313" key="3">
    <source>
        <dbReference type="EMBL" id="KAJ8333199.1"/>
    </source>
</evidence>
<feature type="transmembrane region" description="Helical" evidence="1">
    <location>
        <begin position="66"/>
        <end position="86"/>
    </location>
</feature>
<organism evidence="3 4">
    <name type="scientific">Synaphobranchus kaupii</name>
    <name type="common">Kaup's arrowtooth eel</name>
    <dbReference type="NCBI Taxonomy" id="118154"/>
    <lineage>
        <taxon>Eukaryota</taxon>
        <taxon>Metazoa</taxon>
        <taxon>Chordata</taxon>
        <taxon>Craniata</taxon>
        <taxon>Vertebrata</taxon>
        <taxon>Euteleostomi</taxon>
        <taxon>Actinopterygii</taxon>
        <taxon>Neopterygii</taxon>
        <taxon>Teleostei</taxon>
        <taxon>Anguilliformes</taxon>
        <taxon>Synaphobranchidae</taxon>
        <taxon>Synaphobranchus</taxon>
    </lineage>
</organism>
<feature type="chain" id="PRO_5040194083" evidence="2">
    <location>
        <begin position="25"/>
        <end position="89"/>
    </location>
</feature>
<gene>
    <name evidence="3" type="ORF">SKAU_G00420950</name>
</gene>
<protein>
    <submittedName>
        <fullName evidence="3">Uncharacterized protein</fullName>
    </submittedName>
</protein>
<evidence type="ECO:0000313" key="4">
    <source>
        <dbReference type="Proteomes" id="UP001152622"/>
    </source>
</evidence>
<comment type="caution">
    <text evidence="3">The sequence shown here is derived from an EMBL/GenBank/DDBJ whole genome shotgun (WGS) entry which is preliminary data.</text>
</comment>
<sequence length="89" mass="9190">MTKMTAACFGVLVLVTYFSTQVSSQNATTPAPGNDTTVTMASNSTMMQTTAYSSTANVTTPSGASFTRSGVFSILIPVAMAASLVFSRC</sequence>
<evidence type="ECO:0000256" key="1">
    <source>
        <dbReference type="SAM" id="Phobius"/>
    </source>
</evidence>
<accession>A0A9Q1E6L9</accession>
<dbReference type="Proteomes" id="UP001152622">
    <property type="component" value="Chromosome 24"/>
</dbReference>
<proteinExistence type="predicted"/>
<reference evidence="3" key="1">
    <citation type="journal article" date="2023" name="Science">
        <title>Genome structures resolve the early diversification of teleost fishes.</title>
        <authorList>
            <person name="Parey E."/>
            <person name="Louis A."/>
            <person name="Montfort J."/>
            <person name="Bouchez O."/>
            <person name="Roques C."/>
            <person name="Iampietro C."/>
            <person name="Lluch J."/>
            <person name="Castinel A."/>
            <person name="Donnadieu C."/>
            <person name="Desvignes T."/>
            <person name="Floi Bucao C."/>
            <person name="Jouanno E."/>
            <person name="Wen M."/>
            <person name="Mejri S."/>
            <person name="Dirks R."/>
            <person name="Jansen H."/>
            <person name="Henkel C."/>
            <person name="Chen W.J."/>
            <person name="Zahm M."/>
            <person name="Cabau C."/>
            <person name="Klopp C."/>
            <person name="Thompson A.W."/>
            <person name="Robinson-Rechavi M."/>
            <person name="Braasch I."/>
            <person name="Lecointre G."/>
            <person name="Bobe J."/>
            <person name="Postlethwait J.H."/>
            <person name="Berthelot C."/>
            <person name="Roest Crollius H."/>
            <person name="Guiguen Y."/>
        </authorList>
    </citation>
    <scope>NUCLEOTIDE SEQUENCE</scope>
    <source>
        <strain evidence="3">WJC10195</strain>
    </source>
</reference>
<keyword evidence="4" id="KW-1185">Reference proteome</keyword>
<keyword evidence="2" id="KW-0732">Signal</keyword>
<evidence type="ECO:0000256" key="2">
    <source>
        <dbReference type="SAM" id="SignalP"/>
    </source>
</evidence>
<dbReference type="EMBL" id="JAINUF010000024">
    <property type="protein sequence ID" value="KAJ8333199.1"/>
    <property type="molecule type" value="Genomic_DNA"/>
</dbReference>